<name>A0A5B8IYZ4_9RHOB</name>
<sequence length="340" mass="36930">MELQTLLRDHQGESVSGENLEYEPVFTDMELAAQPGEEQQMGDSVIPAEDPDFRDLAEKATAVLENSHDIRAAVYLAWARLSFDGLPGFADAVGYIRGCLTDYWDTCHPELDEDDDNDPTMRVNAVQALGDRATVVRALRNVPLTDSRGFGRISLRQIEAATGEIDKPADMEFVPDTASIGAAFNDSDEEWLAQQLSAAKGALDDIKVIGGVFSDKTPGFGPDLDMLERNLSDIVRKLSDASGVADADTVEDVPADSAVPAPAAGGGAPGSITSPDDVTRELDRIIDYYRRFERSSPVPLMLERAKRLVNADFMTIMKDMAPSGMDNVRVIGGLPDEDDY</sequence>
<dbReference type="Pfam" id="PF06812">
    <property type="entry name" value="ImpA_N"/>
    <property type="match status" value="1"/>
</dbReference>
<dbReference type="RefSeq" id="WP_146366350.1">
    <property type="nucleotide sequence ID" value="NZ_CP042263.1"/>
</dbReference>
<protein>
    <submittedName>
        <fullName evidence="3">Type VI secretion system protein TssA</fullName>
    </submittedName>
</protein>
<dbReference type="InterPro" id="IPR010657">
    <property type="entry name" value="ImpA_N"/>
</dbReference>
<accession>A0A5B8IYZ4</accession>
<feature type="domain" description="ImpA N-terminal" evidence="2">
    <location>
        <begin position="12"/>
        <end position="129"/>
    </location>
</feature>
<dbReference type="InterPro" id="IPR017740">
    <property type="entry name" value="TssA-like"/>
</dbReference>
<dbReference type="OrthoDB" id="9771118at2"/>
<dbReference type="NCBIfam" id="TIGR03363">
    <property type="entry name" value="VI_chp_8"/>
    <property type="match status" value="1"/>
</dbReference>
<evidence type="ECO:0000259" key="2">
    <source>
        <dbReference type="Pfam" id="PF06812"/>
    </source>
</evidence>
<dbReference type="KEGG" id="lit:FPZ52_14640"/>
<keyword evidence="4" id="KW-1185">Reference proteome</keyword>
<evidence type="ECO:0000313" key="3">
    <source>
        <dbReference type="EMBL" id="QDY70934.1"/>
    </source>
</evidence>
<proteinExistence type="predicted"/>
<organism evidence="3 4">
    <name type="scientific">Qingshengfaniella alkalisoli</name>
    <dbReference type="NCBI Taxonomy" id="2599296"/>
    <lineage>
        <taxon>Bacteria</taxon>
        <taxon>Pseudomonadati</taxon>
        <taxon>Pseudomonadota</taxon>
        <taxon>Alphaproteobacteria</taxon>
        <taxon>Rhodobacterales</taxon>
        <taxon>Paracoccaceae</taxon>
        <taxon>Qingshengfaniella</taxon>
    </lineage>
</organism>
<keyword evidence="3" id="KW-0614">Plasmid</keyword>
<geneLocation type="plasmid" evidence="3 4">
    <name>unnamed2</name>
</geneLocation>
<evidence type="ECO:0000256" key="1">
    <source>
        <dbReference type="SAM" id="MobiDB-lite"/>
    </source>
</evidence>
<dbReference type="PANTHER" id="PTHR37951:SF1">
    <property type="entry name" value="TYPE VI SECRETION SYSTEM COMPONENT TSSA1"/>
    <property type="match status" value="1"/>
</dbReference>
<gene>
    <name evidence="3" type="primary">tssA</name>
    <name evidence="3" type="ORF">FPZ52_14640</name>
</gene>
<dbReference type="AlphaFoldDB" id="A0A5B8IYZ4"/>
<evidence type="ECO:0000313" key="4">
    <source>
        <dbReference type="Proteomes" id="UP000318483"/>
    </source>
</evidence>
<reference evidence="3 4" key="1">
    <citation type="submission" date="2019-07" db="EMBL/GenBank/DDBJ databases">
        <title>Litoreibacter alkalisoli sp. nov., isolated from saline-alkaline soil.</title>
        <authorList>
            <person name="Wang S."/>
            <person name="Xu L."/>
            <person name="Xing Y.-T."/>
            <person name="Sun J.-Q."/>
        </authorList>
    </citation>
    <scope>NUCLEOTIDE SEQUENCE [LARGE SCALE GENOMIC DNA]</scope>
    <source>
        <strain evidence="3 4">LN3S51</strain>
        <plasmid evidence="3 4">unnamed2</plasmid>
    </source>
</reference>
<feature type="region of interest" description="Disordered" evidence="1">
    <location>
        <begin position="256"/>
        <end position="276"/>
    </location>
</feature>
<dbReference type="PANTHER" id="PTHR37951">
    <property type="entry name" value="CYTOPLASMIC PROTEIN-RELATED"/>
    <property type="match status" value="1"/>
</dbReference>
<dbReference type="Proteomes" id="UP000318483">
    <property type="component" value="Plasmid unnamed2"/>
</dbReference>
<dbReference type="EMBL" id="CP042263">
    <property type="protein sequence ID" value="QDY70934.1"/>
    <property type="molecule type" value="Genomic_DNA"/>
</dbReference>